<dbReference type="AlphaFoldDB" id="A0A9Q1DNX5"/>
<dbReference type="GO" id="GO:0003700">
    <property type="term" value="F:DNA-binding transcription factor activity"/>
    <property type="evidence" value="ECO:0007669"/>
    <property type="project" value="InterPro"/>
</dbReference>
<dbReference type="Gene3D" id="1.20.5.170">
    <property type="match status" value="1"/>
</dbReference>
<feature type="region of interest" description="Disordered" evidence="1">
    <location>
        <begin position="1"/>
        <end position="52"/>
    </location>
</feature>
<keyword evidence="4" id="KW-1185">Reference proteome</keyword>
<dbReference type="SUPFAM" id="SSF57959">
    <property type="entry name" value="Leucine zipper domain"/>
    <property type="match status" value="1"/>
</dbReference>
<proteinExistence type="predicted"/>
<organism evidence="3 4">
    <name type="scientific">Conger conger</name>
    <name type="common">Conger eel</name>
    <name type="synonym">Muraena conger</name>
    <dbReference type="NCBI Taxonomy" id="82655"/>
    <lineage>
        <taxon>Eukaryota</taxon>
        <taxon>Metazoa</taxon>
        <taxon>Chordata</taxon>
        <taxon>Craniata</taxon>
        <taxon>Vertebrata</taxon>
        <taxon>Euteleostomi</taxon>
        <taxon>Actinopterygii</taxon>
        <taxon>Neopterygii</taxon>
        <taxon>Teleostei</taxon>
        <taxon>Anguilliformes</taxon>
        <taxon>Congridae</taxon>
        <taxon>Conger</taxon>
    </lineage>
</organism>
<feature type="compositionally biased region" description="Polar residues" evidence="1">
    <location>
        <begin position="41"/>
        <end position="52"/>
    </location>
</feature>
<dbReference type="InterPro" id="IPR046347">
    <property type="entry name" value="bZIP_sf"/>
</dbReference>
<gene>
    <name evidence="3" type="ORF">COCON_G00077160</name>
</gene>
<feature type="domain" description="BZIP" evidence="2">
    <location>
        <begin position="125"/>
        <end position="178"/>
    </location>
</feature>
<feature type="region of interest" description="Disordered" evidence="1">
    <location>
        <begin position="172"/>
        <end position="195"/>
    </location>
</feature>
<reference evidence="3" key="1">
    <citation type="journal article" date="2023" name="Science">
        <title>Genome structures resolve the early diversification of teleost fishes.</title>
        <authorList>
            <person name="Parey E."/>
            <person name="Louis A."/>
            <person name="Montfort J."/>
            <person name="Bouchez O."/>
            <person name="Roques C."/>
            <person name="Iampietro C."/>
            <person name="Lluch J."/>
            <person name="Castinel A."/>
            <person name="Donnadieu C."/>
            <person name="Desvignes T."/>
            <person name="Floi Bucao C."/>
            <person name="Jouanno E."/>
            <person name="Wen M."/>
            <person name="Mejri S."/>
            <person name="Dirks R."/>
            <person name="Jansen H."/>
            <person name="Henkel C."/>
            <person name="Chen W.J."/>
            <person name="Zahm M."/>
            <person name="Cabau C."/>
            <person name="Klopp C."/>
            <person name="Thompson A.W."/>
            <person name="Robinson-Rechavi M."/>
            <person name="Braasch I."/>
            <person name="Lecointre G."/>
            <person name="Bobe J."/>
            <person name="Postlethwait J.H."/>
            <person name="Berthelot C."/>
            <person name="Roest Crollius H."/>
            <person name="Guiguen Y."/>
        </authorList>
    </citation>
    <scope>NUCLEOTIDE SEQUENCE</scope>
    <source>
        <strain evidence="3">Concon-B</strain>
    </source>
</reference>
<evidence type="ECO:0000313" key="3">
    <source>
        <dbReference type="EMBL" id="KAJ8275964.1"/>
    </source>
</evidence>
<dbReference type="Proteomes" id="UP001152803">
    <property type="component" value="Unassembled WGS sequence"/>
</dbReference>
<dbReference type="OrthoDB" id="6606299at2759"/>
<protein>
    <recommendedName>
        <fullName evidence="2">BZIP domain-containing protein</fullName>
    </recommendedName>
</protein>
<dbReference type="EMBL" id="JAFJMO010000005">
    <property type="protein sequence ID" value="KAJ8275964.1"/>
    <property type="molecule type" value="Genomic_DNA"/>
</dbReference>
<dbReference type="CDD" id="cd14706">
    <property type="entry name" value="bZIP_CREBZF"/>
    <property type="match status" value="1"/>
</dbReference>
<evidence type="ECO:0000259" key="2">
    <source>
        <dbReference type="PROSITE" id="PS50217"/>
    </source>
</evidence>
<dbReference type="Pfam" id="PF00170">
    <property type="entry name" value="bZIP_1"/>
    <property type="match status" value="1"/>
</dbReference>
<accession>A0A9Q1DNX5</accession>
<name>A0A9Q1DNX5_CONCO</name>
<dbReference type="PROSITE" id="PS50217">
    <property type="entry name" value="BZIP"/>
    <property type="match status" value="1"/>
</dbReference>
<dbReference type="InterPro" id="IPR004827">
    <property type="entry name" value="bZIP"/>
</dbReference>
<evidence type="ECO:0000256" key="1">
    <source>
        <dbReference type="SAM" id="MobiDB-lite"/>
    </source>
</evidence>
<sequence>MITRKRARVGSKPEAKPNVTTWPLEVDTSEEIEVTDDVHTSPFQYSSPESDNTPGLELDLLNIDDFNWQLDKDTIASFFDEGGSGLQDLSTPTSYGSYGGSEALSFSSSPGAVESPRCRSNMPVRINKNAIAARMNRLKKKEYVNGLENKVTSLAAENRNLRQENEHLNKRVEELEDEARNPTNTTTITPCREKG</sequence>
<dbReference type="SMART" id="SM00338">
    <property type="entry name" value="BRLZ"/>
    <property type="match status" value="1"/>
</dbReference>
<evidence type="ECO:0000313" key="4">
    <source>
        <dbReference type="Proteomes" id="UP001152803"/>
    </source>
</evidence>
<comment type="caution">
    <text evidence="3">The sequence shown here is derived from an EMBL/GenBank/DDBJ whole genome shotgun (WGS) entry which is preliminary data.</text>
</comment>